<name>A0A0F9Z9B3_9MICR</name>
<proteinExistence type="predicted"/>
<protein>
    <submittedName>
        <fullName evidence="1">Uncharacterized protein</fullName>
    </submittedName>
</protein>
<keyword evidence="2" id="KW-1185">Reference proteome</keyword>
<dbReference type="GeneID" id="36321335"/>
<dbReference type="AlphaFoldDB" id="A0A0F9Z9B3"/>
<evidence type="ECO:0000313" key="2">
    <source>
        <dbReference type="Proteomes" id="UP000034350"/>
    </source>
</evidence>
<dbReference type="VEuPathDB" id="MicrosporidiaDB:AAJ76_760005755"/>
<dbReference type="Proteomes" id="UP000034350">
    <property type="component" value="Unassembled WGS sequence"/>
</dbReference>
<comment type="caution">
    <text evidence="1">The sequence shown here is derived from an EMBL/GenBank/DDBJ whole genome shotgun (WGS) entry which is preliminary data.</text>
</comment>
<organism evidence="1 2">
    <name type="scientific">Vairimorpha ceranae</name>
    <dbReference type="NCBI Taxonomy" id="40302"/>
    <lineage>
        <taxon>Eukaryota</taxon>
        <taxon>Fungi</taxon>
        <taxon>Fungi incertae sedis</taxon>
        <taxon>Microsporidia</taxon>
        <taxon>Nosematidae</taxon>
        <taxon>Vairimorpha</taxon>
    </lineage>
</organism>
<gene>
    <name evidence="1" type="ORF">AAJ76_760005755</name>
</gene>
<evidence type="ECO:0000313" key="1">
    <source>
        <dbReference type="EMBL" id="KKO74409.1"/>
    </source>
</evidence>
<dbReference type="EMBL" id="JPQZ01000075">
    <property type="protein sequence ID" value="KKO74409.1"/>
    <property type="molecule type" value="Genomic_DNA"/>
</dbReference>
<sequence length="41" mass="4984">MKKNNNINTKKHNFVCYCSYIIYKYLIKPTSKIKVYKNSHD</sequence>
<accession>A0A0F9Z9B3</accession>
<reference evidence="1 2" key="1">
    <citation type="journal article" date="2015" name="Environ. Microbiol.">
        <title>Genome analyses suggest the presence of polyploidy and recent human-driven expansions in eight global populations of the honeybee pathogen Nosema ceranae.</title>
        <authorList>
            <person name="Pelin A."/>
            <person name="Selman M."/>
            <person name="Aris-Brosou S."/>
            <person name="Farinelli L."/>
            <person name="Corradi N."/>
        </authorList>
    </citation>
    <scope>NUCLEOTIDE SEQUENCE [LARGE SCALE GENOMIC DNA]</scope>
    <source>
        <strain evidence="1 2">PA08 1199</strain>
    </source>
</reference>
<dbReference type="RefSeq" id="XP_024330151.1">
    <property type="nucleotide sequence ID" value="XM_024476382.1"/>
</dbReference>